<organism evidence="1 2">
    <name type="scientific">Armadillidium nasatum</name>
    <dbReference type="NCBI Taxonomy" id="96803"/>
    <lineage>
        <taxon>Eukaryota</taxon>
        <taxon>Metazoa</taxon>
        <taxon>Ecdysozoa</taxon>
        <taxon>Arthropoda</taxon>
        <taxon>Crustacea</taxon>
        <taxon>Multicrustacea</taxon>
        <taxon>Malacostraca</taxon>
        <taxon>Eumalacostraca</taxon>
        <taxon>Peracarida</taxon>
        <taxon>Isopoda</taxon>
        <taxon>Oniscidea</taxon>
        <taxon>Crinocheta</taxon>
        <taxon>Armadillidiidae</taxon>
        <taxon>Armadillidium</taxon>
    </lineage>
</organism>
<evidence type="ECO:0000313" key="1">
    <source>
        <dbReference type="EMBL" id="KAB7496088.1"/>
    </source>
</evidence>
<keyword evidence="2" id="KW-1185">Reference proteome</keyword>
<protein>
    <submittedName>
        <fullName evidence="1">Uncharacterized protein</fullName>
    </submittedName>
</protein>
<dbReference type="Proteomes" id="UP000326759">
    <property type="component" value="Unassembled WGS sequence"/>
</dbReference>
<dbReference type="EMBL" id="SEYY01021779">
    <property type="protein sequence ID" value="KAB7496088.1"/>
    <property type="molecule type" value="Genomic_DNA"/>
</dbReference>
<sequence>MFHKSPSGRVALSLSVDSSCHNQLISPWQGFESLNLTPFRSPAPPTAIFGKSCTFPNWSQGEWQDIKITENQIEFRDETTDQWS</sequence>
<evidence type="ECO:0000313" key="2">
    <source>
        <dbReference type="Proteomes" id="UP000326759"/>
    </source>
</evidence>
<gene>
    <name evidence="1" type="ORF">Anas_07746</name>
</gene>
<dbReference type="AlphaFoldDB" id="A0A5N5SQM7"/>
<comment type="caution">
    <text evidence="1">The sequence shown here is derived from an EMBL/GenBank/DDBJ whole genome shotgun (WGS) entry which is preliminary data.</text>
</comment>
<accession>A0A5N5SQM7</accession>
<proteinExistence type="predicted"/>
<name>A0A5N5SQM7_9CRUS</name>
<dbReference type="OrthoDB" id="6380161at2759"/>
<reference evidence="1 2" key="1">
    <citation type="journal article" date="2019" name="PLoS Biol.">
        <title>Sex chromosomes control vertical transmission of feminizing Wolbachia symbionts in an isopod.</title>
        <authorList>
            <person name="Becking T."/>
            <person name="Chebbi M.A."/>
            <person name="Giraud I."/>
            <person name="Moumen B."/>
            <person name="Laverre T."/>
            <person name="Caubet Y."/>
            <person name="Peccoud J."/>
            <person name="Gilbert C."/>
            <person name="Cordaux R."/>
        </authorList>
    </citation>
    <scope>NUCLEOTIDE SEQUENCE [LARGE SCALE GENOMIC DNA]</scope>
    <source>
        <strain evidence="1">ANa2</strain>
        <tissue evidence="1">Whole body excluding digestive tract and cuticle</tissue>
    </source>
</reference>